<protein>
    <submittedName>
        <fullName evidence="2">Uncharacterized protein</fullName>
    </submittedName>
</protein>
<dbReference type="EMBL" id="FNAE01000005">
    <property type="protein sequence ID" value="SDF02004.1"/>
    <property type="molecule type" value="Genomic_DNA"/>
</dbReference>
<dbReference type="AlphaFoldDB" id="A0A1G7HP04"/>
<evidence type="ECO:0000313" key="2">
    <source>
        <dbReference type="EMBL" id="SDF02004.1"/>
    </source>
</evidence>
<evidence type="ECO:0000313" key="4">
    <source>
        <dbReference type="Proteomes" id="UP001278050"/>
    </source>
</evidence>
<reference evidence="2 3" key="1">
    <citation type="submission" date="2016-10" db="EMBL/GenBank/DDBJ databases">
        <authorList>
            <person name="de Groot N.N."/>
        </authorList>
    </citation>
    <scope>NUCLEOTIDE SEQUENCE [LARGE SCALE GENOMIC DNA]</scope>
    <source>
        <strain evidence="2 3">JCM 10630</strain>
    </source>
</reference>
<evidence type="ECO:0000313" key="1">
    <source>
        <dbReference type="EMBL" id="MDX5993695.1"/>
    </source>
</evidence>
<proteinExistence type="predicted"/>
<gene>
    <name evidence="2" type="ORF">SAMN05216575_105142</name>
    <name evidence="1" type="ORF">SIM71_16625</name>
</gene>
<keyword evidence="4" id="KW-1185">Reference proteome</keyword>
<dbReference type="Proteomes" id="UP001278050">
    <property type="component" value="Unassembled WGS sequence"/>
</dbReference>
<dbReference type="Proteomes" id="UP000182413">
    <property type="component" value="Unassembled WGS sequence"/>
</dbReference>
<organism evidence="2 3">
    <name type="scientific">Ectopseudomonas alcaliphila</name>
    <dbReference type="NCBI Taxonomy" id="101564"/>
    <lineage>
        <taxon>Bacteria</taxon>
        <taxon>Pseudomonadati</taxon>
        <taxon>Pseudomonadota</taxon>
        <taxon>Gammaproteobacteria</taxon>
        <taxon>Pseudomonadales</taxon>
        <taxon>Pseudomonadaceae</taxon>
        <taxon>Ectopseudomonas</taxon>
    </lineage>
</organism>
<reference evidence="1 4" key="2">
    <citation type="submission" date="2023-11" db="EMBL/GenBank/DDBJ databases">
        <title>MicrobeMod: A computational toolkit for identifying prokaryotic methylation and restriction-modification with nanopore sequencing.</title>
        <authorList>
            <person name="Crits-Christoph A."/>
            <person name="Kang S.C."/>
            <person name="Lee H."/>
            <person name="Ostrov N."/>
        </authorList>
    </citation>
    <scope>NUCLEOTIDE SEQUENCE [LARGE SCALE GENOMIC DNA]</scope>
    <source>
        <strain evidence="1 4">ATCC BAA-571</strain>
    </source>
</reference>
<dbReference type="OrthoDB" id="1849013at2"/>
<sequence>MSSYLADNRQRLIELIGQISVDKQPEGWSHVASIAVGGLLSVGFSEKGAYLLVVSSSGRSVIYCKTGEKIERDYDEYAGLSELGLHCQGIGVIEDEVVSLCGINGGGLPLTNRAGEGLEVVSPEWPESHLILCKPFKSALIPGHQSDCKIIYTGYLRAYGFSWCGNYIAAACGSDLDIWSRESEL</sequence>
<dbReference type="RefSeq" id="WP_074679851.1">
    <property type="nucleotide sequence ID" value="NZ_CBCSET010000007.1"/>
</dbReference>
<name>A0A1G7HP04_9GAMM</name>
<dbReference type="EMBL" id="JAWXXP010000001">
    <property type="protein sequence ID" value="MDX5993695.1"/>
    <property type="molecule type" value="Genomic_DNA"/>
</dbReference>
<accession>A0A1G7HP04</accession>
<evidence type="ECO:0000313" key="3">
    <source>
        <dbReference type="Proteomes" id="UP000182413"/>
    </source>
</evidence>